<dbReference type="PANTHER" id="PTHR33112">
    <property type="entry name" value="DOMAIN PROTEIN, PUTATIVE-RELATED"/>
    <property type="match status" value="1"/>
</dbReference>
<dbReference type="Pfam" id="PF06985">
    <property type="entry name" value="HET"/>
    <property type="match status" value="1"/>
</dbReference>
<dbReference type="Proteomes" id="UP001492380">
    <property type="component" value="Unassembled WGS sequence"/>
</dbReference>
<feature type="domain" description="Heterokaryon incompatibility" evidence="1">
    <location>
        <begin position="215"/>
        <end position="404"/>
    </location>
</feature>
<evidence type="ECO:0000259" key="1">
    <source>
        <dbReference type="Pfam" id="PF06985"/>
    </source>
</evidence>
<evidence type="ECO:0000313" key="2">
    <source>
        <dbReference type="EMBL" id="KAK8223647.1"/>
    </source>
</evidence>
<dbReference type="EMBL" id="JBBWRZ010000013">
    <property type="protein sequence ID" value="KAK8223647.1"/>
    <property type="molecule type" value="Genomic_DNA"/>
</dbReference>
<evidence type="ECO:0000313" key="3">
    <source>
        <dbReference type="Proteomes" id="UP001492380"/>
    </source>
</evidence>
<accession>A0ABR1YAX0</accession>
<protein>
    <recommendedName>
        <fullName evidence="1">Heterokaryon incompatibility domain-containing protein</fullName>
    </recommendedName>
</protein>
<dbReference type="InterPro" id="IPR010730">
    <property type="entry name" value="HET"/>
</dbReference>
<reference evidence="2 3" key="1">
    <citation type="submission" date="2024-04" db="EMBL/GenBank/DDBJ databases">
        <title>Phyllosticta paracitricarpa is synonymous to the EU quarantine fungus P. citricarpa based on phylogenomic analyses.</title>
        <authorList>
            <consortium name="Lawrence Berkeley National Laboratory"/>
            <person name="Van Ingen-Buijs V.A."/>
            <person name="Van Westerhoven A.C."/>
            <person name="Haridas S."/>
            <person name="Skiadas P."/>
            <person name="Martin F."/>
            <person name="Groenewald J.Z."/>
            <person name="Crous P.W."/>
            <person name="Seidl M.F."/>
        </authorList>
    </citation>
    <scope>NUCLEOTIDE SEQUENCE [LARGE SCALE GENOMIC DNA]</scope>
    <source>
        <strain evidence="2 3">CBS 123374</strain>
    </source>
</reference>
<organism evidence="2 3">
    <name type="scientific">Phyllosticta capitalensis</name>
    <dbReference type="NCBI Taxonomy" id="121624"/>
    <lineage>
        <taxon>Eukaryota</taxon>
        <taxon>Fungi</taxon>
        <taxon>Dikarya</taxon>
        <taxon>Ascomycota</taxon>
        <taxon>Pezizomycotina</taxon>
        <taxon>Dothideomycetes</taxon>
        <taxon>Dothideomycetes incertae sedis</taxon>
        <taxon>Botryosphaeriales</taxon>
        <taxon>Phyllostictaceae</taxon>
        <taxon>Phyllosticta</taxon>
    </lineage>
</organism>
<gene>
    <name evidence="2" type="ORF">HDK90DRAFT_97572</name>
</gene>
<proteinExistence type="predicted"/>
<comment type="caution">
    <text evidence="2">The sequence shown here is derived from an EMBL/GenBank/DDBJ whole genome shotgun (WGS) entry which is preliminary data.</text>
</comment>
<name>A0ABR1YAX0_9PEZI</name>
<dbReference type="PANTHER" id="PTHR33112:SF16">
    <property type="entry name" value="HETEROKARYON INCOMPATIBILITY DOMAIN-CONTAINING PROTEIN"/>
    <property type="match status" value="1"/>
</dbReference>
<keyword evidence="3" id="KW-1185">Reference proteome</keyword>
<sequence>MLCAFCTMILTEWNWDPRGLHPLDRRHHNTFSDMQKAGNSGCRICWKILQYLNTIPNGFEIATSAPLQITYQLFGSTTDSSLSLRFKVLHGEWVQFKLRVLKTTEVGLGGLRVRGSRVAAPEAKADVEKAISWAERDLKDNPWRVRDCGLDSDHPSSTSDPDVLFLAKRWLDLCQHDHRSCENTNADFYPKRLLDLRNGEPSLVETGGRTLHNPYATLSHCWGQADFLTLTEENLNDLVDGVPLEKLPKSFQDAIEICKWLEIRYLWIDSLCIIQNKRKDDGNWKEHTETVADQDWKEHARSMADIYRNCLLNISIDRASNPHQGAFAERPPGVLDPCSVIIGFRQEKDLQPRWYEKIWRHLKGTRQKSFRNDYFAKFQLFGPLDCLDFINQMPLSRRAWVFQERFMSPRVLHFGTDRIFWECRALCRQEAPGWENQKIAPSEWFFERTDPENLHNVWRNMVSYYNALNLTKPEKDKLVAFASVAQEFEKQMDDNYVVGLFQSELPYSLLWFVIPDKHNFTWSEGQAPSWSWACLNGNESLRLPYESSGAISKILDIEVKYLDEKNKYGGVSSGKLRIKGRMGFCLWDRKKHPKEEHGALVTDIPVTRHAGMSFKKCRMWGYFDTEDDKTSHRDGECAFLLITSNKGLILVETETKGVYKRTGMGALSVESYPLEKFPERDIIIV</sequence>